<name>A0A0L8GWZ5_OCTBM</name>
<evidence type="ECO:0000256" key="1">
    <source>
        <dbReference type="SAM" id="Phobius"/>
    </source>
</evidence>
<feature type="transmembrane region" description="Helical" evidence="1">
    <location>
        <begin position="20"/>
        <end position="41"/>
    </location>
</feature>
<accession>A0A0L8GWZ5</accession>
<keyword evidence="1" id="KW-0812">Transmembrane</keyword>
<gene>
    <name evidence="2" type="ORF">OCBIM_22026629mg</name>
</gene>
<evidence type="ECO:0000313" key="2">
    <source>
        <dbReference type="EMBL" id="KOF81354.1"/>
    </source>
</evidence>
<protein>
    <submittedName>
        <fullName evidence="2">Uncharacterized protein</fullName>
    </submittedName>
</protein>
<proteinExistence type="predicted"/>
<dbReference type="PROSITE" id="PS51257">
    <property type="entry name" value="PROKAR_LIPOPROTEIN"/>
    <property type="match status" value="1"/>
</dbReference>
<keyword evidence="1" id="KW-0472">Membrane</keyword>
<dbReference type="AlphaFoldDB" id="A0A0L8GWZ5"/>
<keyword evidence="1" id="KW-1133">Transmembrane helix</keyword>
<organism evidence="2">
    <name type="scientific">Octopus bimaculoides</name>
    <name type="common">California two-spotted octopus</name>
    <dbReference type="NCBI Taxonomy" id="37653"/>
    <lineage>
        <taxon>Eukaryota</taxon>
        <taxon>Metazoa</taxon>
        <taxon>Spiralia</taxon>
        <taxon>Lophotrochozoa</taxon>
        <taxon>Mollusca</taxon>
        <taxon>Cephalopoda</taxon>
        <taxon>Coleoidea</taxon>
        <taxon>Octopodiformes</taxon>
        <taxon>Octopoda</taxon>
        <taxon>Incirrata</taxon>
        <taxon>Octopodidae</taxon>
        <taxon>Octopus</taxon>
    </lineage>
</organism>
<dbReference type="EMBL" id="KQ420083">
    <property type="protein sequence ID" value="KOF81354.1"/>
    <property type="molecule type" value="Genomic_DNA"/>
</dbReference>
<sequence length="143" mass="16537">MENLDKIRKYSWLQQQGVIFCIYFLLLSCPYLVIFLVYFYFVVEGKVKSIDNKLIEISERMVPKSTVAEATVSNTIGWLVGGEKKKDACRNIKDMHAGMHACMYAHIRPFTGFTLQSAVQSPCCWSYNTRLDLQQSHFPLQQQ</sequence>
<reference evidence="2" key="1">
    <citation type="submission" date="2015-07" db="EMBL/GenBank/DDBJ databases">
        <title>MeaNS - Measles Nucleotide Surveillance Program.</title>
        <authorList>
            <person name="Tran T."/>
            <person name="Druce J."/>
        </authorList>
    </citation>
    <scope>NUCLEOTIDE SEQUENCE</scope>
    <source>
        <strain evidence="2">UCB-OBI-ISO-001</strain>
        <tissue evidence="2">Gonad</tissue>
    </source>
</reference>